<proteinExistence type="predicted"/>
<sequence length="716" mass="81180">MAKRGNDCKPSLIWLRMLSLCEGQSLRYYFRAESFYWRISQSPLRSLDRDLTNSAKTNVALTMGTSRSRHAFILSVLCIVSWWSAQGTQEQETTDRIAHLLEAFEFHYEGVKRSLSQLKDEVQILDIGPPINLRKKRSVQSNDISQLVSSFNAFCDNLQDRNATLSQTPTIEGTPNSSNINEKSISDFKEKRDWFSPDMPVVPLSVETIFKSDHVVVVFTVQHYVDGYVMPFIEKFDYGKIKAKTVRLRKDSPVPKISKPRFRINTEWCRKQQDFYRKEVNFIFSEIGLSFRPRVSVAVSVCKHIIDGLDSVVNGTKRTGSLFERIRIPTVYMDIAELTIVQHGGITKSFQEKITGSGTNTLGYSVTLLAYDEDTKELLQSQWNIHDIHQGFGRYKVKIKTPEVVSNNMLTVEVLTVEETQLDDHRSGTEDTLFIGNDTQPREIRLRLSVLSESGSENGIIFLTQRDPSQTEESNVRYVYSHIPVYIKGDDQSFPFPYDQFLFSSVDQFVCNTNPLAEHLSVNACSVQCHFVGRDIQKITIYKTGSTQGAKNVDFQLRSQISPTGEDAEAYLHYVGNDPDSATGEYTCEVRSAHGETAQHKLTLLVGSHPAVDKNSTRIQDFGNETATVTCASTGSNVTIEIYADDISPETRMDNNSNYILAVKRPSPDQVVYELIVPTAILRWPTDKVYCKAFNELGYSTLVRYSKLALIVYYGY</sequence>
<name>A0ABM0JFS4_APLCA</name>
<dbReference type="RefSeq" id="XP_005092691.3">
    <property type="nucleotide sequence ID" value="XM_005092634.3"/>
</dbReference>
<dbReference type="GeneID" id="101853766"/>
<evidence type="ECO:0000313" key="2">
    <source>
        <dbReference type="RefSeq" id="XP_005092691.3"/>
    </source>
</evidence>
<dbReference type="Proteomes" id="UP000694888">
    <property type="component" value="Unplaced"/>
</dbReference>
<organism evidence="1 2">
    <name type="scientific">Aplysia californica</name>
    <name type="common">California sea hare</name>
    <dbReference type="NCBI Taxonomy" id="6500"/>
    <lineage>
        <taxon>Eukaryota</taxon>
        <taxon>Metazoa</taxon>
        <taxon>Spiralia</taxon>
        <taxon>Lophotrochozoa</taxon>
        <taxon>Mollusca</taxon>
        <taxon>Gastropoda</taxon>
        <taxon>Heterobranchia</taxon>
        <taxon>Euthyneura</taxon>
        <taxon>Tectipleura</taxon>
        <taxon>Aplysiida</taxon>
        <taxon>Aplysioidea</taxon>
        <taxon>Aplysiidae</taxon>
        <taxon>Aplysia</taxon>
    </lineage>
</organism>
<gene>
    <name evidence="2" type="primary">LOC101853766</name>
</gene>
<accession>A0ABM0JFS4</accession>
<reference evidence="2" key="1">
    <citation type="submission" date="2025-08" db="UniProtKB">
        <authorList>
            <consortium name="RefSeq"/>
        </authorList>
    </citation>
    <scope>IDENTIFICATION</scope>
</reference>
<evidence type="ECO:0000313" key="1">
    <source>
        <dbReference type="Proteomes" id="UP000694888"/>
    </source>
</evidence>
<protein>
    <submittedName>
        <fullName evidence="2">Uncharacterized protein LOC101853766</fullName>
    </submittedName>
</protein>
<keyword evidence="1" id="KW-1185">Reference proteome</keyword>